<gene>
    <name evidence="2" type="ORF">H6G03_17070</name>
</gene>
<protein>
    <submittedName>
        <fullName evidence="2">Uncharacterized protein</fullName>
    </submittedName>
</protein>
<name>A0A926ZGZ7_9CYAN</name>
<reference evidence="2" key="2">
    <citation type="submission" date="2020-08" db="EMBL/GenBank/DDBJ databases">
        <authorList>
            <person name="Chen M."/>
            <person name="Teng W."/>
            <person name="Zhao L."/>
            <person name="Hu C."/>
            <person name="Zhou Y."/>
            <person name="Han B."/>
            <person name="Song L."/>
            <person name="Shu W."/>
        </authorList>
    </citation>
    <scope>NUCLEOTIDE SEQUENCE</scope>
    <source>
        <strain evidence="2">FACHB-1375</strain>
    </source>
</reference>
<evidence type="ECO:0000256" key="1">
    <source>
        <dbReference type="SAM" id="MobiDB-lite"/>
    </source>
</evidence>
<dbReference type="Proteomes" id="UP000641646">
    <property type="component" value="Unassembled WGS sequence"/>
</dbReference>
<dbReference type="AlphaFoldDB" id="A0A926ZGZ7"/>
<dbReference type="RefSeq" id="WP_190465772.1">
    <property type="nucleotide sequence ID" value="NZ_JACJPW010000041.1"/>
</dbReference>
<evidence type="ECO:0000313" key="2">
    <source>
        <dbReference type="EMBL" id="MBD2182753.1"/>
    </source>
</evidence>
<evidence type="ECO:0000313" key="3">
    <source>
        <dbReference type="Proteomes" id="UP000641646"/>
    </source>
</evidence>
<dbReference type="EMBL" id="JACJPW010000041">
    <property type="protein sequence ID" value="MBD2182753.1"/>
    <property type="molecule type" value="Genomic_DNA"/>
</dbReference>
<keyword evidence="3" id="KW-1185">Reference proteome</keyword>
<reference evidence="2" key="1">
    <citation type="journal article" date="2015" name="ISME J.">
        <title>Draft Genome Sequence of Streptomyces incarnatus NRRL8089, which Produces the Nucleoside Antibiotic Sinefungin.</title>
        <authorList>
            <person name="Oshima K."/>
            <person name="Hattori M."/>
            <person name="Shimizu H."/>
            <person name="Fukuda K."/>
            <person name="Nemoto M."/>
            <person name="Inagaki K."/>
            <person name="Tamura T."/>
        </authorList>
    </citation>
    <scope>NUCLEOTIDE SEQUENCE</scope>
    <source>
        <strain evidence="2">FACHB-1375</strain>
    </source>
</reference>
<comment type="caution">
    <text evidence="2">The sequence shown here is derived from an EMBL/GenBank/DDBJ whole genome shotgun (WGS) entry which is preliminary data.</text>
</comment>
<accession>A0A926ZGZ7</accession>
<sequence>MAKRRNLKKEKALRNQAYARKYRKRKNTTNFSSSRKRNQSVSAEGDDEEE</sequence>
<proteinExistence type="predicted"/>
<organism evidence="2 3">
    <name type="scientific">Aerosakkonema funiforme FACHB-1375</name>
    <dbReference type="NCBI Taxonomy" id="2949571"/>
    <lineage>
        <taxon>Bacteria</taxon>
        <taxon>Bacillati</taxon>
        <taxon>Cyanobacteriota</taxon>
        <taxon>Cyanophyceae</taxon>
        <taxon>Oscillatoriophycideae</taxon>
        <taxon>Aerosakkonematales</taxon>
        <taxon>Aerosakkonemataceae</taxon>
        <taxon>Aerosakkonema</taxon>
    </lineage>
</organism>
<feature type="region of interest" description="Disordered" evidence="1">
    <location>
        <begin position="1"/>
        <end position="50"/>
    </location>
</feature>